<dbReference type="OrthoDB" id="71166at2759"/>
<name>A0A1D1W4T8_RAMVA</name>
<proteinExistence type="predicted"/>
<accession>A0A1D1W4T8</accession>
<reference evidence="1 2" key="1">
    <citation type="journal article" date="2016" name="Nat. Commun.">
        <title>Extremotolerant tardigrade genome and improved radiotolerance of human cultured cells by tardigrade-unique protein.</title>
        <authorList>
            <person name="Hashimoto T."/>
            <person name="Horikawa D.D."/>
            <person name="Saito Y."/>
            <person name="Kuwahara H."/>
            <person name="Kozuka-Hata H."/>
            <person name="Shin-I T."/>
            <person name="Minakuchi Y."/>
            <person name="Ohishi K."/>
            <person name="Motoyama A."/>
            <person name="Aizu T."/>
            <person name="Enomoto A."/>
            <person name="Kondo K."/>
            <person name="Tanaka S."/>
            <person name="Hara Y."/>
            <person name="Koshikawa S."/>
            <person name="Sagara H."/>
            <person name="Miura T."/>
            <person name="Yokobori S."/>
            <person name="Miyagawa K."/>
            <person name="Suzuki Y."/>
            <person name="Kubo T."/>
            <person name="Oyama M."/>
            <person name="Kohara Y."/>
            <person name="Fujiyama A."/>
            <person name="Arakawa K."/>
            <person name="Katayama T."/>
            <person name="Toyoda A."/>
            <person name="Kunieda T."/>
        </authorList>
    </citation>
    <scope>NUCLEOTIDE SEQUENCE [LARGE SCALE GENOMIC DNA]</scope>
    <source>
        <strain evidence="1 2">YOKOZUNA-1</strain>
    </source>
</reference>
<sequence length="91" mass="10523">MGLREAARVFKVPRKTVSRYVQDTKARRMGKERKLNDFEEGLLVDLLRKFGNTGFPLNKTQLRIFVDEIGIAKVRNGIGVSSRNRKKYRLA</sequence>
<protein>
    <recommendedName>
        <fullName evidence="3">HTH psq-type domain-containing protein</fullName>
    </recommendedName>
</protein>
<evidence type="ECO:0008006" key="3">
    <source>
        <dbReference type="Google" id="ProtNLM"/>
    </source>
</evidence>
<evidence type="ECO:0000313" key="1">
    <source>
        <dbReference type="EMBL" id="GAV08497.1"/>
    </source>
</evidence>
<dbReference type="EMBL" id="BDGG01000018">
    <property type="protein sequence ID" value="GAV08497.1"/>
    <property type="molecule type" value="Genomic_DNA"/>
</dbReference>
<gene>
    <name evidence="1" type="primary">RvY_18179-1</name>
    <name evidence="1" type="synonym">RvY_18179.1</name>
    <name evidence="1" type="ORF">RvY_18179</name>
</gene>
<evidence type="ECO:0000313" key="2">
    <source>
        <dbReference type="Proteomes" id="UP000186922"/>
    </source>
</evidence>
<dbReference type="AlphaFoldDB" id="A0A1D1W4T8"/>
<organism evidence="1 2">
    <name type="scientific">Ramazzottius varieornatus</name>
    <name type="common">Water bear</name>
    <name type="synonym">Tardigrade</name>
    <dbReference type="NCBI Taxonomy" id="947166"/>
    <lineage>
        <taxon>Eukaryota</taxon>
        <taxon>Metazoa</taxon>
        <taxon>Ecdysozoa</taxon>
        <taxon>Tardigrada</taxon>
        <taxon>Eutardigrada</taxon>
        <taxon>Parachela</taxon>
        <taxon>Hypsibioidea</taxon>
        <taxon>Ramazzottiidae</taxon>
        <taxon>Ramazzottius</taxon>
    </lineage>
</organism>
<dbReference type="Proteomes" id="UP000186922">
    <property type="component" value="Unassembled WGS sequence"/>
</dbReference>
<keyword evidence="2" id="KW-1185">Reference proteome</keyword>
<comment type="caution">
    <text evidence="1">The sequence shown here is derived from an EMBL/GenBank/DDBJ whole genome shotgun (WGS) entry which is preliminary data.</text>
</comment>